<keyword evidence="5" id="KW-1185">Reference proteome</keyword>
<dbReference type="EMBL" id="JAOTJD010000004">
    <property type="protein sequence ID" value="MFD3263009.1"/>
    <property type="molecule type" value="Genomic_DNA"/>
</dbReference>
<feature type="compositionally biased region" description="Basic and acidic residues" evidence="1">
    <location>
        <begin position="161"/>
        <end position="174"/>
    </location>
</feature>
<reference evidence="4 5" key="1">
    <citation type="submission" date="2022-09" db="EMBL/GenBank/DDBJ databases">
        <title>New species of Phenylobacterium.</title>
        <authorList>
            <person name="Mieszkin S."/>
        </authorList>
    </citation>
    <scope>NUCLEOTIDE SEQUENCE [LARGE SCALE GENOMIC DNA]</scope>
    <source>
        <strain evidence="4 5">HK31-G</strain>
    </source>
</reference>
<protein>
    <submittedName>
        <fullName evidence="4">DUF6468 domain-containing protein</fullName>
    </submittedName>
</protein>
<dbReference type="Pfam" id="PF20072">
    <property type="entry name" value="DUF6468"/>
    <property type="match status" value="1"/>
</dbReference>
<feature type="compositionally biased region" description="Basic and acidic residues" evidence="1">
    <location>
        <begin position="101"/>
        <end position="129"/>
    </location>
</feature>
<dbReference type="RefSeq" id="WP_377367611.1">
    <property type="nucleotide sequence ID" value="NZ_JAOTJD010000004.1"/>
</dbReference>
<keyword evidence="2" id="KW-1133">Transmembrane helix</keyword>
<evidence type="ECO:0000256" key="1">
    <source>
        <dbReference type="SAM" id="MobiDB-lite"/>
    </source>
</evidence>
<organism evidence="4 5">
    <name type="scientific">Phenylobacterium ferrooxidans</name>
    <dbReference type="NCBI Taxonomy" id="2982689"/>
    <lineage>
        <taxon>Bacteria</taxon>
        <taxon>Pseudomonadati</taxon>
        <taxon>Pseudomonadota</taxon>
        <taxon>Alphaproteobacteria</taxon>
        <taxon>Caulobacterales</taxon>
        <taxon>Caulobacteraceae</taxon>
        <taxon>Phenylobacterium</taxon>
    </lineage>
</organism>
<keyword evidence="2" id="KW-0472">Membrane</keyword>
<name>A0ABW6CJB2_9CAUL</name>
<evidence type="ECO:0000256" key="2">
    <source>
        <dbReference type="SAM" id="Phobius"/>
    </source>
</evidence>
<evidence type="ECO:0000313" key="4">
    <source>
        <dbReference type="EMBL" id="MFD3263009.1"/>
    </source>
</evidence>
<sequence length="205" mass="22689">MSLIALGMNLMLAGLLAAALMMGFRLNIRLKHLRDSHDGFARAVAELDIAAARAEQGLADLRAATDEATDALADRIEKARALTAKLDRQLQGAPAAAAPTHPDRLERTDRADRPDRMDRAERMARADRGAPIPFRREAVEVDEEDVERVTHRLGALLSAARESRARPEPERFVRSDIAPTRQRPRFEDDLFDGPTDRVAVAGARR</sequence>
<dbReference type="InterPro" id="IPR045531">
    <property type="entry name" value="DUF6468"/>
</dbReference>
<evidence type="ECO:0000259" key="3">
    <source>
        <dbReference type="Pfam" id="PF20072"/>
    </source>
</evidence>
<keyword evidence="2" id="KW-0812">Transmembrane</keyword>
<gene>
    <name evidence="4" type="ORF">OCL97_03405</name>
</gene>
<feature type="region of interest" description="Disordered" evidence="1">
    <location>
        <begin position="88"/>
        <end position="129"/>
    </location>
</feature>
<dbReference type="Proteomes" id="UP001598130">
    <property type="component" value="Unassembled WGS sequence"/>
</dbReference>
<feature type="region of interest" description="Disordered" evidence="1">
    <location>
        <begin position="160"/>
        <end position="194"/>
    </location>
</feature>
<accession>A0ABW6CJB2</accession>
<feature type="transmembrane region" description="Helical" evidence="2">
    <location>
        <begin position="6"/>
        <end position="24"/>
    </location>
</feature>
<comment type="caution">
    <text evidence="4">The sequence shown here is derived from an EMBL/GenBank/DDBJ whole genome shotgun (WGS) entry which is preliminary data.</text>
</comment>
<feature type="domain" description="DUF6468" evidence="3">
    <location>
        <begin position="33"/>
        <end position="110"/>
    </location>
</feature>
<proteinExistence type="predicted"/>
<evidence type="ECO:0000313" key="5">
    <source>
        <dbReference type="Proteomes" id="UP001598130"/>
    </source>
</evidence>